<dbReference type="Proteomes" id="UP000012589">
    <property type="component" value="Unassembled WGS sequence"/>
</dbReference>
<keyword evidence="3" id="KW-1185">Reference proteome</keyword>
<dbReference type="GO" id="GO:0016887">
    <property type="term" value="F:ATP hydrolysis activity"/>
    <property type="evidence" value="ECO:0007669"/>
    <property type="project" value="InterPro"/>
</dbReference>
<accession>N1ZT43</accession>
<proteinExistence type="predicted"/>
<dbReference type="SUPFAM" id="SSF52540">
    <property type="entry name" value="P-loop containing nucleoside triphosphate hydrolases"/>
    <property type="match status" value="1"/>
</dbReference>
<evidence type="ECO:0000259" key="1">
    <source>
        <dbReference type="Pfam" id="PF13401"/>
    </source>
</evidence>
<feature type="domain" description="ORC1/DEAH AAA+ ATPase" evidence="1">
    <location>
        <begin position="126"/>
        <end position="273"/>
    </location>
</feature>
<dbReference type="Gene3D" id="3.40.50.300">
    <property type="entry name" value="P-loop containing nucleotide triphosphate hydrolases"/>
    <property type="match status" value="1"/>
</dbReference>
<organism evidence="2 3">
    <name type="scientific">Eubacterium plexicaudatum ASF492</name>
    <dbReference type="NCBI Taxonomy" id="1235802"/>
    <lineage>
        <taxon>Bacteria</taxon>
        <taxon>Bacillati</taxon>
        <taxon>Bacillota</taxon>
        <taxon>Clostridia</taxon>
        <taxon>Eubacteriales</taxon>
        <taxon>Eubacteriaceae</taxon>
        <taxon>Eubacterium</taxon>
    </lineage>
</organism>
<sequence>MEKARYLEQVIPEYQGNPMIEALPEIWAGDTVEEMLSEEAPHHDGERMLDARYRMHCIQRLFHYFQPLEQHIDIEQRISRCIRQGYLNRNPCTKEYARILADGYEALSGRRGYQFIQGFRPNASGFTIIGMSGVGKSTAVEKILSLYPQCISHDSYHGQPLVLTQIVWLKLDCPHDGSIKGLCFQFFEAIDRAMGTDYFPRYTKSRYTVDVLMVLMTQLVNLYQIGILVIDEIQHLSLAKGGGSEKMLNFFVTLVNTIGIPVVMIGTTKAMSILQSEFRQARRGSGQGDLLWDRMQNDLSWEIFVTSMWKHQWTRSKIPLTEEMRNILYEESQGIIDIAVKLYAMVQIKAITVGSDSFSAKDFHAAAAEKLGLVKPMLDALRTGDKKKIRQYGDISPVSIEDYLSSYMSIAKDAVPEKVPEGKISVSEQVVLKLLELGVEPRTAKRLLGRALSAKGICPNVADVVKEVYYLYVMEGKESGVGEATDNDDLRKQGGYDAMKQKGLVDETEW</sequence>
<gene>
    <name evidence="2" type="ORF">C823_06060</name>
</gene>
<dbReference type="eggNOG" id="COG2842">
    <property type="taxonomic scope" value="Bacteria"/>
</dbReference>
<dbReference type="STRING" id="1235802.C823_06060"/>
<evidence type="ECO:0000313" key="2">
    <source>
        <dbReference type="EMBL" id="EMZ17293.1"/>
    </source>
</evidence>
<dbReference type="AlphaFoldDB" id="N1ZT43"/>
<dbReference type="EMBL" id="AQFT01000212">
    <property type="protein sequence ID" value="EMZ17293.1"/>
    <property type="molecule type" value="Genomic_DNA"/>
</dbReference>
<comment type="caution">
    <text evidence="2">The sequence shown here is derived from an EMBL/GenBank/DDBJ whole genome shotgun (WGS) entry which is preliminary data.</text>
</comment>
<dbReference type="Pfam" id="PF13401">
    <property type="entry name" value="AAA_22"/>
    <property type="match status" value="1"/>
</dbReference>
<dbReference type="HOGENOM" id="CLU_036574_1_0_9"/>
<protein>
    <recommendedName>
        <fullName evidence="1">ORC1/DEAH AAA+ ATPase domain-containing protein</fullName>
    </recommendedName>
</protein>
<dbReference type="InterPro" id="IPR027417">
    <property type="entry name" value="P-loop_NTPase"/>
</dbReference>
<dbReference type="PATRIC" id="fig|1235802.3.peg.6401"/>
<name>N1ZT43_9FIRM</name>
<evidence type="ECO:0000313" key="3">
    <source>
        <dbReference type="Proteomes" id="UP000012589"/>
    </source>
</evidence>
<dbReference type="InterPro" id="IPR049945">
    <property type="entry name" value="AAA_22"/>
</dbReference>
<reference evidence="2 3" key="1">
    <citation type="journal article" date="2014" name="Genome Announc.">
        <title>Draft genome sequences of the altered schaedler flora, a defined bacterial community from gnotobiotic mice.</title>
        <authorList>
            <person name="Wannemuehler M.J."/>
            <person name="Overstreet A.M."/>
            <person name="Ward D.V."/>
            <person name="Phillips G.J."/>
        </authorList>
    </citation>
    <scope>NUCLEOTIDE SEQUENCE [LARGE SCALE GENOMIC DNA]</scope>
    <source>
        <strain evidence="2 3">ASF492</strain>
    </source>
</reference>